<evidence type="ECO:0000313" key="3">
    <source>
        <dbReference type="Proteomes" id="UP000092695"/>
    </source>
</evidence>
<evidence type="ECO:0000256" key="1">
    <source>
        <dbReference type="SAM" id="Phobius"/>
    </source>
</evidence>
<keyword evidence="1" id="KW-1133">Transmembrane helix</keyword>
<dbReference type="EMBL" id="CP016268">
    <property type="protein sequence ID" value="ANO51982.1"/>
    <property type="molecule type" value="Genomic_DNA"/>
</dbReference>
<name>A0A193LHI9_9GAMM</name>
<evidence type="ECO:0000313" key="2">
    <source>
        <dbReference type="EMBL" id="ANO51982.1"/>
    </source>
</evidence>
<feature type="transmembrane region" description="Helical" evidence="1">
    <location>
        <begin position="12"/>
        <end position="28"/>
    </location>
</feature>
<feature type="transmembrane region" description="Helical" evidence="1">
    <location>
        <begin position="34"/>
        <end position="54"/>
    </location>
</feature>
<gene>
    <name evidence="2" type="ORF">BA177_12930</name>
</gene>
<accession>A0A193LHI9</accession>
<protein>
    <submittedName>
        <fullName evidence="2">Uncharacterized protein</fullName>
    </submittedName>
</protein>
<proteinExistence type="predicted"/>
<keyword evidence="3" id="KW-1185">Reference proteome</keyword>
<keyword evidence="1" id="KW-0812">Transmembrane</keyword>
<keyword evidence="1" id="KW-0472">Membrane</keyword>
<dbReference type="Proteomes" id="UP000092695">
    <property type="component" value="Chromosome"/>
</dbReference>
<reference evidence="2 3" key="1">
    <citation type="submission" date="2016-06" db="EMBL/GenBank/DDBJ databases">
        <title>Complete genome sequence of a deep-branching marine Gamma Proteobacterium Woeseia oceani type strain XK5.</title>
        <authorList>
            <person name="Mu D."/>
            <person name="Du Z."/>
        </authorList>
    </citation>
    <scope>NUCLEOTIDE SEQUENCE [LARGE SCALE GENOMIC DNA]</scope>
    <source>
        <strain evidence="2 3">XK5</strain>
    </source>
</reference>
<organism evidence="2 3">
    <name type="scientific">Woeseia oceani</name>
    <dbReference type="NCBI Taxonomy" id="1548547"/>
    <lineage>
        <taxon>Bacteria</taxon>
        <taxon>Pseudomonadati</taxon>
        <taxon>Pseudomonadota</taxon>
        <taxon>Gammaproteobacteria</taxon>
        <taxon>Woeseiales</taxon>
        <taxon>Woeseiaceae</taxon>
        <taxon>Woeseia</taxon>
    </lineage>
</organism>
<sequence length="72" mass="8484">MWVSKPIYESLPYFYLLVGAISLAASMYLHHWYWPTICFSVGLFCLVAGLVVLLKRRDSREHDRRAKNDHEI</sequence>
<dbReference type="AlphaFoldDB" id="A0A193LHI9"/>
<dbReference type="KEGG" id="woc:BA177_12930"/>